<sequence>MAAYRAADTPTGRGEVMRREGVYQSLVWRWGQQIDAGTLGTKRPGPKATGKDKAKIRVRELEAQLERAKDRNRTLEELVVTQGKCLALHVDVSVHGSANSPKF</sequence>
<feature type="coiled-coil region" evidence="1">
    <location>
        <begin position="51"/>
        <end position="78"/>
    </location>
</feature>
<dbReference type="Proteomes" id="UP000018291">
    <property type="component" value="Unassembled WGS sequence"/>
</dbReference>
<protein>
    <recommendedName>
        <fullName evidence="4">Transposase</fullName>
    </recommendedName>
</protein>
<evidence type="ECO:0000313" key="2">
    <source>
        <dbReference type="EMBL" id="CCM63442.1"/>
    </source>
</evidence>
<dbReference type="STRING" id="1229780.BN381_220016"/>
<evidence type="ECO:0000313" key="3">
    <source>
        <dbReference type="Proteomes" id="UP000018291"/>
    </source>
</evidence>
<reference evidence="2 3" key="1">
    <citation type="journal article" date="2013" name="ISME J.">
        <title>Metabolic model for the filamentous 'Candidatus Microthrix parvicella' based on genomic and metagenomic analyses.</title>
        <authorList>
            <person name="Jon McIlroy S."/>
            <person name="Kristiansen R."/>
            <person name="Albertsen M."/>
            <person name="Michael Karst S."/>
            <person name="Rossetti S."/>
            <person name="Lund Nielsen J."/>
            <person name="Tandoi V."/>
            <person name="James Seviour R."/>
            <person name="Nielsen P.H."/>
        </authorList>
    </citation>
    <scope>NUCLEOTIDE SEQUENCE [LARGE SCALE GENOMIC DNA]</scope>
    <source>
        <strain evidence="2 3">RN1</strain>
    </source>
</reference>
<organism evidence="2 3">
    <name type="scientific">Candidatus Neomicrothrix parvicella RN1</name>
    <dbReference type="NCBI Taxonomy" id="1229780"/>
    <lineage>
        <taxon>Bacteria</taxon>
        <taxon>Bacillati</taxon>
        <taxon>Actinomycetota</taxon>
        <taxon>Acidimicrobiia</taxon>
        <taxon>Acidimicrobiales</taxon>
        <taxon>Microthrixaceae</taxon>
        <taxon>Candidatus Neomicrothrix</taxon>
    </lineage>
</organism>
<dbReference type="RefSeq" id="WP_012226001.1">
    <property type="nucleotide sequence ID" value="NZ_HG422565.1"/>
</dbReference>
<proteinExistence type="predicted"/>
<gene>
    <name evidence="2" type="ORF">BN381_220016</name>
</gene>
<comment type="caution">
    <text evidence="2">The sequence shown here is derived from an EMBL/GenBank/DDBJ whole genome shotgun (WGS) entry which is preliminary data.</text>
</comment>
<keyword evidence="1" id="KW-0175">Coiled coil</keyword>
<accession>R4Z4F9</accession>
<evidence type="ECO:0000256" key="1">
    <source>
        <dbReference type="SAM" id="Coils"/>
    </source>
</evidence>
<keyword evidence="3" id="KW-1185">Reference proteome</keyword>
<name>R4Z4F9_9ACTN</name>
<dbReference type="AlphaFoldDB" id="R4Z4F9"/>
<evidence type="ECO:0008006" key="4">
    <source>
        <dbReference type="Google" id="ProtNLM"/>
    </source>
</evidence>
<dbReference type="EMBL" id="CANL01000015">
    <property type="protein sequence ID" value="CCM63442.1"/>
    <property type="molecule type" value="Genomic_DNA"/>
</dbReference>
<dbReference type="HOGENOM" id="CLU_2477608_0_0_11"/>